<keyword evidence="1" id="KW-0812">Transmembrane</keyword>
<feature type="transmembrane region" description="Helical" evidence="1">
    <location>
        <begin position="53"/>
        <end position="73"/>
    </location>
</feature>
<keyword evidence="1" id="KW-1133">Transmembrane helix</keyword>
<reference evidence="2" key="1">
    <citation type="journal article" date="2020" name="mSystems">
        <title>Genome- and Community-Level Interaction Insights into Carbon Utilization and Element Cycling Functions of Hydrothermarchaeota in Hydrothermal Sediment.</title>
        <authorList>
            <person name="Zhou Z."/>
            <person name="Liu Y."/>
            <person name="Xu W."/>
            <person name="Pan J."/>
            <person name="Luo Z.H."/>
            <person name="Li M."/>
        </authorList>
    </citation>
    <scope>NUCLEOTIDE SEQUENCE [LARGE SCALE GENOMIC DNA]</scope>
    <source>
        <strain evidence="2">SpSt-339</strain>
    </source>
</reference>
<keyword evidence="1" id="KW-0472">Membrane</keyword>
<feature type="transmembrane region" description="Helical" evidence="1">
    <location>
        <begin position="137"/>
        <end position="165"/>
    </location>
</feature>
<accession>A0A7C2NUB4</accession>
<sequence length="207" mass="23684">MRRTPRWDRPRYVSLAVRGATPMLWKLPDSYRVISYGDLAQEERRLRWLIRRWVAAVVTVVASYVLASGPWLVAVRVNAIPATGIPAQVIEASFLPVTAVRDVCRPLDRMLRPYDRLCRALCTRQAVADVWRPTALWWAWVGVWLSAAYALSPVPVWFAACLLAIERQPGVTTAMHIVFAPLVVLAEFSRTVREFYETYGDWREALD</sequence>
<organism evidence="2">
    <name type="scientific">Schlesneria paludicola</name>
    <dbReference type="NCBI Taxonomy" id="360056"/>
    <lineage>
        <taxon>Bacteria</taxon>
        <taxon>Pseudomonadati</taxon>
        <taxon>Planctomycetota</taxon>
        <taxon>Planctomycetia</taxon>
        <taxon>Planctomycetales</taxon>
        <taxon>Planctomycetaceae</taxon>
        <taxon>Schlesneria</taxon>
    </lineage>
</organism>
<dbReference type="AlphaFoldDB" id="A0A7C2NUB4"/>
<proteinExistence type="predicted"/>
<name>A0A7C2NUB4_9PLAN</name>
<dbReference type="EMBL" id="DSOK01000177">
    <property type="protein sequence ID" value="HEN15028.1"/>
    <property type="molecule type" value="Genomic_DNA"/>
</dbReference>
<evidence type="ECO:0000256" key="1">
    <source>
        <dbReference type="SAM" id="Phobius"/>
    </source>
</evidence>
<gene>
    <name evidence="2" type="ORF">ENQ76_06110</name>
</gene>
<evidence type="ECO:0000313" key="2">
    <source>
        <dbReference type="EMBL" id="HEN15028.1"/>
    </source>
</evidence>
<protein>
    <submittedName>
        <fullName evidence="2">Uncharacterized protein</fullName>
    </submittedName>
</protein>
<comment type="caution">
    <text evidence="2">The sequence shown here is derived from an EMBL/GenBank/DDBJ whole genome shotgun (WGS) entry which is preliminary data.</text>
</comment>